<dbReference type="OrthoDB" id="10055322at2759"/>
<dbReference type="GO" id="GO:0005634">
    <property type="term" value="C:nucleus"/>
    <property type="evidence" value="ECO:0007669"/>
    <property type="project" value="UniProtKB-SubCell"/>
</dbReference>
<evidence type="ECO:0000256" key="2">
    <source>
        <dbReference type="ARBA" id="ARBA00009807"/>
    </source>
</evidence>
<keyword evidence="8 10" id="KW-0539">Nucleus</keyword>
<protein>
    <recommendedName>
        <fullName evidence="4 10">Mediator of RNA polymerase II transcription subunit 15</fullName>
    </recommendedName>
    <alternativeName>
        <fullName evidence="9 10">Mediator complex subunit 15</fullName>
    </alternativeName>
</protein>
<comment type="subunit">
    <text evidence="3 10">Component of the Mediator complex.</text>
</comment>
<dbReference type="FunFam" id="1.10.246.20:FF:000002">
    <property type="entry name" value="Mediator of RNA polymerase II transcription subunit 15"/>
    <property type="match status" value="1"/>
</dbReference>
<comment type="function">
    <text evidence="10">Component of the Mediator complex, a coactivator involved in the regulated transcription of nearly all RNA polymerase II-dependent genes. Mediator functions as a bridge to convey information from gene-specific regulatory proteins to the basal RNA polymerase II transcription machinery. Mediator is recruited to promoters by direct interactions with regulatory proteins and serves as a scaffold for the assembly of a functional preinitiation complex with RNA polymerase II and the general transcription factors.</text>
</comment>
<accession>A0A7R9MJP0</accession>
<evidence type="ECO:0000256" key="1">
    <source>
        <dbReference type="ARBA" id="ARBA00004123"/>
    </source>
</evidence>
<evidence type="ECO:0000313" key="14">
    <source>
        <dbReference type="Proteomes" id="UP000728032"/>
    </source>
</evidence>
<evidence type="ECO:0000256" key="10">
    <source>
        <dbReference type="RuleBase" id="RU364148"/>
    </source>
</evidence>
<keyword evidence="5 10" id="KW-0805">Transcription regulation</keyword>
<dbReference type="InterPro" id="IPR021394">
    <property type="entry name" value="Med25_PTOV"/>
</dbReference>
<dbReference type="InterPro" id="IPR019087">
    <property type="entry name" value="Med15_N"/>
</dbReference>
<dbReference type="InterPro" id="IPR038196">
    <property type="entry name" value="Med25_PTOV_sf"/>
</dbReference>
<dbReference type="InterPro" id="IPR036529">
    <property type="entry name" value="KIX_dom_sf"/>
</dbReference>
<comment type="similarity">
    <text evidence="2 10">Belongs to the Mediator complex subunit 15 family.</text>
</comment>
<dbReference type="Gene3D" id="3.80.10.10">
    <property type="entry name" value="Ribonuclease Inhibitor"/>
    <property type="match status" value="1"/>
</dbReference>
<keyword evidence="6 10" id="KW-0010">Activator</keyword>
<evidence type="ECO:0000313" key="13">
    <source>
        <dbReference type="EMBL" id="CAD7661495.1"/>
    </source>
</evidence>
<dbReference type="Pfam" id="PF11232">
    <property type="entry name" value="Med25"/>
    <property type="match status" value="1"/>
</dbReference>
<dbReference type="EMBL" id="OC938707">
    <property type="protein sequence ID" value="CAD7661495.1"/>
    <property type="molecule type" value="Genomic_DNA"/>
</dbReference>
<proteinExistence type="inferred from homology"/>
<evidence type="ECO:0000256" key="3">
    <source>
        <dbReference type="ARBA" id="ARBA00011837"/>
    </source>
</evidence>
<organism evidence="13">
    <name type="scientific">Oppiella nova</name>
    <dbReference type="NCBI Taxonomy" id="334625"/>
    <lineage>
        <taxon>Eukaryota</taxon>
        <taxon>Metazoa</taxon>
        <taxon>Ecdysozoa</taxon>
        <taxon>Arthropoda</taxon>
        <taxon>Chelicerata</taxon>
        <taxon>Arachnida</taxon>
        <taxon>Acari</taxon>
        <taxon>Acariformes</taxon>
        <taxon>Sarcoptiformes</taxon>
        <taxon>Oribatida</taxon>
        <taxon>Brachypylina</taxon>
        <taxon>Oppioidea</taxon>
        <taxon>Oppiidae</taxon>
        <taxon>Oppiella</taxon>
    </lineage>
</organism>
<dbReference type="SUPFAM" id="SSF52047">
    <property type="entry name" value="RNI-like"/>
    <property type="match status" value="1"/>
</dbReference>
<evidence type="ECO:0000259" key="11">
    <source>
        <dbReference type="Pfam" id="PF09606"/>
    </source>
</evidence>
<dbReference type="GO" id="GO:0003712">
    <property type="term" value="F:transcription coregulator activity"/>
    <property type="evidence" value="ECO:0007669"/>
    <property type="project" value="InterPro"/>
</dbReference>
<feature type="domain" description="Mediator complex subunit Med25 PTOV" evidence="12">
    <location>
        <begin position="216"/>
        <end position="288"/>
    </location>
</feature>
<evidence type="ECO:0000259" key="12">
    <source>
        <dbReference type="Pfam" id="PF11232"/>
    </source>
</evidence>
<dbReference type="EMBL" id="CAJPVJ010023882">
    <property type="protein sequence ID" value="CAG2178631.1"/>
    <property type="molecule type" value="Genomic_DNA"/>
</dbReference>
<sequence>LHIINEAFLVNISHNIPQLQCLDISVNTISDVSLDSLSALKNLRSIRLQSRHTHSITHLIHTWIGTTIASIATTTTSVTLAVTAMAASNGTSGDQSWRTNLLRQNVRNKIEEAIRVSGNPTSKTAFEMENHIFLKARTKEDYLSFVARLILHVKEMGSRNATVGTDCQSLPNSLKRSLSPTLSLMLPMPCPPLQHPFPQPLPPMNATPPAPTPTARVWTGIMDYEEKPLQPGPSTDDPRDTHSLDCNITCRTVNGVPEVYGHEWPQQLLLSLVPKQLIMSLFPMLKSSAYHIT</sequence>
<keyword evidence="14" id="KW-1185">Reference proteome</keyword>
<evidence type="ECO:0000256" key="4">
    <source>
        <dbReference type="ARBA" id="ARBA00019613"/>
    </source>
</evidence>
<name>A0A7R9MJP0_9ACAR</name>
<keyword evidence="7 10" id="KW-0804">Transcription</keyword>
<feature type="non-terminal residue" evidence="13">
    <location>
        <position position="293"/>
    </location>
</feature>
<evidence type="ECO:0000256" key="6">
    <source>
        <dbReference type="ARBA" id="ARBA00023159"/>
    </source>
</evidence>
<evidence type="ECO:0000256" key="9">
    <source>
        <dbReference type="ARBA" id="ARBA00032016"/>
    </source>
</evidence>
<dbReference type="Pfam" id="PF09606">
    <property type="entry name" value="Med15_N"/>
    <property type="match status" value="1"/>
</dbReference>
<comment type="subcellular location">
    <subcellularLocation>
        <location evidence="1 10">Nucleus</location>
    </subcellularLocation>
</comment>
<reference evidence="13" key="1">
    <citation type="submission" date="2020-11" db="EMBL/GenBank/DDBJ databases">
        <authorList>
            <person name="Tran Van P."/>
        </authorList>
    </citation>
    <scope>NUCLEOTIDE SEQUENCE</scope>
</reference>
<dbReference type="GO" id="GO:0006355">
    <property type="term" value="P:regulation of DNA-templated transcription"/>
    <property type="evidence" value="ECO:0007669"/>
    <property type="project" value="InterPro"/>
</dbReference>
<feature type="domain" description="Mediator of RNA polymerase II transcription subunit 15 N-terminal" evidence="11">
    <location>
        <begin position="94"/>
        <end position="161"/>
    </location>
</feature>
<dbReference type="Proteomes" id="UP000728032">
    <property type="component" value="Unassembled WGS sequence"/>
</dbReference>
<feature type="non-terminal residue" evidence="13">
    <location>
        <position position="1"/>
    </location>
</feature>
<dbReference type="Gene3D" id="2.40.290.30">
    <property type="entry name" value="Mediator complex subunit 25, ACID domain"/>
    <property type="match status" value="1"/>
</dbReference>
<dbReference type="AlphaFoldDB" id="A0A7R9MJP0"/>
<dbReference type="Gene3D" id="1.10.246.20">
    <property type="entry name" value="Coactivator CBP, KIX domain"/>
    <property type="match status" value="1"/>
</dbReference>
<evidence type="ECO:0000256" key="7">
    <source>
        <dbReference type="ARBA" id="ARBA00023163"/>
    </source>
</evidence>
<evidence type="ECO:0000256" key="8">
    <source>
        <dbReference type="ARBA" id="ARBA00023242"/>
    </source>
</evidence>
<dbReference type="InterPro" id="IPR032675">
    <property type="entry name" value="LRR_dom_sf"/>
</dbReference>
<gene>
    <name evidence="10" type="primary">MED15</name>
    <name evidence="13" type="ORF">ONB1V03_LOCUS18056</name>
</gene>
<evidence type="ECO:0000256" key="5">
    <source>
        <dbReference type="ARBA" id="ARBA00023015"/>
    </source>
</evidence>